<evidence type="ECO:0000313" key="2">
    <source>
        <dbReference type="Proteomes" id="UP000790377"/>
    </source>
</evidence>
<comment type="caution">
    <text evidence="1">The sequence shown here is derived from an EMBL/GenBank/DDBJ whole genome shotgun (WGS) entry which is preliminary data.</text>
</comment>
<dbReference type="Proteomes" id="UP000790377">
    <property type="component" value="Unassembled WGS sequence"/>
</dbReference>
<gene>
    <name evidence="1" type="ORF">BJ138DRAFT_1176989</name>
</gene>
<accession>A0ACB8AR38</accession>
<proteinExistence type="predicted"/>
<reference evidence="1" key="1">
    <citation type="journal article" date="2021" name="New Phytol.">
        <title>Evolutionary innovations through gain and loss of genes in the ectomycorrhizal Boletales.</title>
        <authorList>
            <person name="Wu G."/>
            <person name="Miyauchi S."/>
            <person name="Morin E."/>
            <person name="Kuo A."/>
            <person name="Drula E."/>
            <person name="Varga T."/>
            <person name="Kohler A."/>
            <person name="Feng B."/>
            <person name="Cao Y."/>
            <person name="Lipzen A."/>
            <person name="Daum C."/>
            <person name="Hundley H."/>
            <person name="Pangilinan J."/>
            <person name="Johnson J."/>
            <person name="Barry K."/>
            <person name="LaButti K."/>
            <person name="Ng V."/>
            <person name="Ahrendt S."/>
            <person name="Min B."/>
            <person name="Choi I.G."/>
            <person name="Park H."/>
            <person name="Plett J.M."/>
            <person name="Magnuson J."/>
            <person name="Spatafora J.W."/>
            <person name="Nagy L.G."/>
            <person name="Henrissat B."/>
            <person name="Grigoriev I.V."/>
            <person name="Yang Z.L."/>
            <person name="Xu J."/>
            <person name="Martin F.M."/>
        </authorList>
    </citation>
    <scope>NUCLEOTIDE SEQUENCE</scope>
    <source>
        <strain evidence="1">ATCC 28755</strain>
    </source>
</reference>
<evidence type="ECO:0000313" key="1">
    <source>
        <dbReference type="EMBL" id="KAH7914807.1"/>
    </source>
</evidence>
<organism evidence="1 2">
    <name type="scientific">Hygrophoropsis aurantiaca</name>
    <dbReference type="NCBI Taxonomy" id="72124"/>
    <lineage>
        <taxon>Eukaryota</taxon>
        <taxon>Fungi</taxon>
        <taxon>Dikarya</taxon>
        <taxon>Basidiomycota</taxon>
        <taxon>Agaricomycotina</taxon>
        <taxon>Agaricomycetes</taxon>
        <taxon>Agaricomycetidae</taxon>
        <taxon>Boletales</taxon>
        <taxon>Coniophorineae</taxon>
        <taxon>Hygrophoropsidaceae</taxon>
        <taxon>Hygrophoropsis</taxon>
    </lineage>
</organism>
<keyword evidence="2" id="KW-1185">Reference proteome</keyword>
<name>A0ACB8AR38_9AGAM</name>
<protein>
    <submittedName>
        <fullName evidence="1">Uncharacterized protein</fullName>
    </submittedName>
</protein>
<sequence>MASMQHMHMLRRTGSRILTCQRQTLSRTYSSGSVEDADVVIVGGGPTGLALASALASHKIVSSSLKVALIEAGDLSKVQDWNPQPGVFSNRVSSITNSSREFLKDIGVWDHVDESRTTPVRQMQIWDGISDSRITFDASETPLSTSTPPESSQMAQMTENLNLQRALLRQLSNTSSMKLLQRVKVVSIQHEDKESGTGWPLIHLSDGAVLRARLLVGADGFNSPVRSYAGISSYGWSYDTQAIVATLNHADRALFMMPNTTAYQRFLPTGPIAFLPLSQTASSLVWSTKPSLAAVLVKSEPGVLECTINAAFRLSEVSMKYLHQRVLESENGMSREQIQDEITWRERSDSIPSYSAYTSASNSASKGGMPPIDADALPPFVSSIQAGTIASFPLRFNHADTYIGEGMGARTVLIGDAAHTIHPLAGQGLNLGLGDVEALTQSITTALTHGADIGSYTALVPYARNRYFENHKVMAAVDKLHKLYSSTAAPVVWARSVGLEVLNELDSVKAALMLNAGAYGRSSHAAGSGWEIMAKGVEGLSGSVAHMKVLGAGVGGILGNNFRGLLKNISQR</sequence>
<dbReference type="EMBL" id="MU267608">
    <property type="protein sequence ID" value="KAH7914807.1"/>
    <property type="molecule type" value="Genomic_DNA"/>
</dbReference>